<proteinExistence type="predicted"/>
<evidence type="ECO:0000313" key="2">
    <source>
        <dbReference type="Proteomes" id="UP000324800"/>
    </source>
</evidence>
<evidence type="ECO:0000313" key="1">
    <source>
        <dbReference type="EMBL" id="KAA6391594.1"/>
    </source>
</evidence>
<gene>
    <name evidence="1" type="ORF">EZS28_012877</name>
</gene>
<dbReference type="AlphaFoldDB" id="A0A5J4W9J8"/>
<protein>
    <submittedName>
        <fullName evidence="1">Uncharacterized protein</fullName>
    </submittedName>
</protein>
<comment type="caution">
    <text evidence="1">The sequence shown here is derived from an EMBL/GenBank/DDBJ whole genome shotgun (WGS) entry which is preliminary data.</text>
</comment>
<sequence>NMQHIEFCPRKLVSWDISKCDELRNLPEFVAQLTSEDSTKRLEALEKIFDAILAVQIEYCRAEQFSGLLDGLQPFLI</sequence>
<organism evidence="1 2">
    <name type="scientific">Streblomastix strix</name>
    <dbReference type="NCBI Taxonomy" id="222440"/>
    <lineage>
        <taxon>Eukaryota</taxon>
        <taxon>Metamonada</taxon>
        <taxon>Preaxostyla</taxon>
        <taxon>Oxymonadida</taxon>
        <taxon>Streblomastigidae</taxon>
        <taxon>Streblomastix</taxon>
    </lineage>
</organism>
<dbReference type="EMBL" id="SNRW01002830">
    <property type="protein sequence ID" value="KAA6391594.1"/>
    <property type="molecule type" value="Genomic_DNA"/>
</dbReference>
<feature type="non-terminal residue" evidence="1">
    <location>
        <position position="1"/>
    </location>
</feature>
<dbReference type="Proteomes" id="UP000324800">
    <property type="component" value="Unassembled WGS sequence"/>
</dbReference>
<name>A0A5J4W9J8_9EUKA</name>
<reference evidence="1 2" key="1">
    <citation type="submission" date="2019-03" db="EMBL/GenBank/DDBJ databases">
        <title>Single cell metagenomics reveals metabolic interactions within the superorganism composed of flagellate Streblomastix strix and complex community of Bacteroidetes bacteria on its surface.</title>
        <authorList>
            <person name="Treitli S.C."/>
            <person name="Kolisko M."/>
            <person name="Husnik F."/>
            <person name="Keeling P."/>
            <person name="Hampl V."/>
        </authorList>
    </citation>
    <scope>NUCLEOTIDE SEQUENCE [LARGE SCALE GENOMIC DNA]</scope>
    <source>
        <strain evidence="1">ST1C</strain>
    </source>
</reference>
<accession>A0A5J4W9J8</accession>